<keyword evidence="3" id="KW-0813">Transport</keyword>
<evidence type="ECO:0000256" key="11">
    <source>
        <dbReference type="ARBA" id="ARBA00024225"/>
    </source>
</evidence>
<evidence type="ECO:0000256" key="4">
    <source>
        <dbReference type="ARBA" id="ARBA00022617"/>
    </source>
</evidence>
<keyword evidence="10 12" id="KW-0472">Membrane</keyword>
<dbReference type="GO" id="GO:0046872">
    <property type="term" value="F:metal ion binding"/>
    <property type="evidence" value="ECO:0007669"/>
    <property type="project" value="UniProtKB-KW"/>
</dbReference>
<evidence type="ECO:0000256" key="10">
    <source>
        <dbReference type="ARBA" id="ARBA00023136"/>
    </source>
</evidence>
<dbReference type="EC" id="7.2.1.3" evidence="11"/>
<evidence type="ECO:0000256" key="7">
    <source>
        <dbReference type="ARBA" id="ARBA00022982"/>
    </source>
</evidence>
<evidence type="ECO:0000259" key="13">
    <source>
        <dbReference type="PROSITE" id="PS50939"/>
    </source>
</evidence>
<dbReference type="Pfam" id="PF03188">
    <property type="entry name" value="Cytochrom_B561"/>
    <property type="match status" value="1"/>
</dbReference>
<feature type="transmembrane region" description="Helical" evidence="12">
    <location>
        <begin position="171"/>
        <end position="192"/>
    </location>
</feature>
<keyword evidence="4" id="KW-0349">Heme</keyword>
<name>A0A232EZL3_9HYME</name>
<feature type="transmembrane region" description="Helical" evidence="12">
    <location>
        <begin position="246"/>
        <end position="268"/>
    </location>
</feature>
<dbReference type="PANTHER" id="PTHR15422">
    <property type="entry name" value="OS05G0565100 PROTEIN"/>
    <property type="match status" value="1"/>
</dbReference>
<sequence>MNHWPNISAVAAVALPMPLMSEALLFVYIYSCIRAGVILETYIAEREIRDMKPEHADDKGLPSTMALVTSIVTHVLLLLPVLYIVGVAFESYQFFSWHPICMALGAGLLTAEAVYAINGEAYVSKKVRRSSRVTLHWILHAVGIGLLIIGLVIVIVNKNDKGKEHFVSTHGQFGLATFVIVCVVASFGILANNTQWLYPKVRPVLVKVLHAFAGITATILLIATVINGTYSKWWTNIGASETGRDLLFASLFIAGFLVLVKPVIGAIARSRVLAKPSPASATRQTVESQQT</sequence>
<protein>
    <recommendedName>
        <fullName evidence="11">ascorbate ferrireductase (transmembrane)</fullName>
        <ecNumber evidence="11">7.2.1.3</ecNumber>
    </recommendedName>
</protein>
<dbReference type="InterPro" id="IPR045150">
    <property type="entry name" value="CYB561D1/2"/>
</dbReference>
<accession>A0A232EZL3</accession>
<dbReference type="EMBL" id="NNAY01001559">
    <property type="protein sequence ID" value="OXU23598.1"/>
    <property type="molecule type" value="Genomic_DNA"/>
</dbReference>
<keyword evidence="6" id="KW-0479">Metal-binding</keyword>
<comment type="subcellular location">
    <subcellularLocation>
        <location evidence="2">Membrane</location>
        <topology evidence="2">Multi-pass membrane protein</topology>
    </subcellularLocation>
</comment>
<dbReference type="GO" id="GO:0140571">
    <property type="term" value="F:transmembrane ascorbate ferrireductase activity"/>
    <property type="evidence" value="ECO:0007669"/>
    <property type="project" value="UniProtKB-EC"/>
</dbReference>
<evidence type="ECO:0000256" key="8">
    <source>
        <dbReference type="ARBA" id="ARBA00022989"/>
    </source>
</evidence>
<reference evidence="14 15" key="1">
    <citation type="journal article" date="2017" name="Curr. Biol.">
        <title>The Evolution of Venom by Co-option of Single-Copy Genes.</title>
        <authorList>
            <person name="Martinson E.O."/>
            <person name="Mrinalini"/>
            <person name="Kelkar Y.D."/>
            <person name="Chang C.H."/>
            <person name="Werren J.H."/>
        </authorList>
    </citation>
    <scope>NUCLEOTIDE SEQUENCE [LARGE SCALE GENOMIC DNA]</scope>
    <source>
        <strain evidence="14 15">Alberta</strain>
        <tissue evidence="14">Whole body</tissue>
    </source>
</reference>
<evidence type="ECO:0000256" key="6">
    <source>
        <dbReference type="ARBA" id="ARBA00022723"/>
    </source>
</evidence>
<dbReference type="CDD" id="cd08761">
    <property type="entry name" value="Cyt_b561_CYB561D2_like"/>
    <property type="match status" value="1"/>
</dbReference>
<proteinExistence type="predicted"/>
<dbReference type="Proteomes" id="UP000215335">
    <property type="component" value="Unassembled WGS sequence"/>
</dbReference>
<organism evidence="14 15">
    <name type="scientific">Trichomalopsis sarcophagae</name>
    <dbReference type="NCBI Taxonomy" id="543379"/>
    <lineage>
        <taxon>Eukaryota</taxon>
        <taxon>Metazoa</taxon>
        <taxon>Ecdysozoa</taxon>
        <taxon>Arthropoda</taxon>
        <taxon>Hexapoda</taxon>
        <taxon>Insecta</taxon>
        <taxon>Pterygota</taxon>
        <taxon>Neoptera</taxon>
        <taxon>Endopterygota</taxon>
        <taxon>Hymenoptera</taxon>
        <taxon>Apocrita</taxon>
        <taxon>Proctotrupomorpha</taxon>
        <taxon>Chalcidoidea</taxon>
        <taxon>Pteromalidae</taxon>
        <taxon>Pteromalinae</taxon>
        <taxon>Trichomalopsis</taxon>
    </lineage>
</organism>
<dbReference type="GO" id="GO:0016020">
    <property type="term" value="C:membrane"/>
    <property type="evidence" value="ECO:0007669"/>
    <property type="project" value="UniProtKB-SubCell"/>
</dbReference>
<dbReference type="AlphaFoldDB" id="A0A232EZL3"/>
<evidence type="ECO:0000256" key="12">
    <source>
        <dbReference type="SAM" id="Phobius"/>
    </source>
</evidence>
<keyword evidence="15" id="KW-1185">Reference proteome</keyword>
<keyword evidence="9" id="KW-0408">Iron</keyword>
<dbReference type="STRING" id="543379.A0A232EZL3"/>
<evidence type="ECO:0000256" key="9">
    <source>
        <dbReference type="ARBA" id="ARBA00023004"/>
    </source>
</evidence>
<keyword evidence="7" id="KW-0249">Electron transport</keyword>
<dbReference type="InterPro" id="IPR006593">
    <property type="entry name" value="Cyt_b561/ferric_Rdtase_TM"/>
</dbReference>
<feature type="transmembrane region" description="Helical" evidence="12">
    <location>
        <begin position="204"/>
        <end position="226"/>
    </location>
</feature>
<feature type="transmembrane region" description="Helical" evidence="12">
    <location>
        <begin position="95"/>
        <end position="117"/>
    </location>
</feature>
<keyword evidence="8 12" id="KW-1133">Transmembrane helix</keyword>
<evidence type="ECO:0000313" key="14">
    <source>
        <dbReference type="EMBL" id="OXU23598.1"/>
    </source>
</evidence>
<evidence type="ECO:0000313" key="15">
    <source>
        <dbReference type="Proteomes" id="UP000215335"/>
    </source>
</evidence>
<evidence type="ECO:0000256" key="3">
    <source>
        <dbReference type="ARBA" id="ARBA00022448"/>
    </source>
</evidence>
<evidence type="ECO:0000256" key="1">
    <source>
        <dbReference type="ARBA" id="ARBA00001970"/>
    </source>
</evidence>
<evidence type="ECO:0000256" key="5">
    <source>
        <dbReference type="ARBA" id="ARBA00022692"/>
    </source>
</evidence>
<evidence type="ECO:0000256" key="2">
    <source>
        <dbReference type="ARBA" id="ARBA00004141"/>
    </source>
</evidence>
<dbReference type="SMART" id="SM00665">
    <property type="entry name" value="B561"/>
    <property type="match status" value="1"/>
</dbReference>
<gene>
    <name evidence="14" type="ORF">TSAR_000371</name>
</gene>
<comment type="caution">
    <text evidence="14">The sequence shown here is derived from an EMBL/GenBank/DDBJ whole genome shotgun (WGS) entry which is preliminary data.</text>
</comment>
<feature type="domain" description="Cytochrome b561" evidence="13">
    <location>
        <begin position="65"/>
        <end position="268"/>
    </location>
</feature>
<dbReference type="GO" id="GO:0140575">
    <property type="term" value="F:transmembrane monodehydroascorbate reductase activity"/>
    <property type="evidence" value="ECO:0007669"/>
    <property type="project" value="InterPro"/>
</dbReference>
<comment type="cofactor">
    <cofactor evidence="1">
        <name>heme b</name>
        <dbReference type="ChEBI" id="CHEBI:60344"/>
    </cofactor>
</comment>
<feature type="transmembrane region" description="Helical" evidence="12">
    <location>
        <begin position="65"/>
        <end position="89"/>
    </location>
</feature>
<dbReference type="OrthoDB" id="432881at2759"/>
<feature type="transmembrane region" description="Helical" evidence="12">
    <location>
        <begin position="137"/>
        <end position="156"/>
    </location>
</feature>
<keyword evidence="5 12" id="KW-0812">Transmembrane</keyword>
<dbReference type="PROSITE" id="PS50939">
    <property type="entry name" value="CYTOCHROME_B561"/>
    <property type="match status" value="1"/>
</dbReference>
<dbReference type="Gene3D" id="1.20.120.1770">
    <property type="match status" value="1"/>
</dbReference>
<dbReference type="PANTHER" id="PTHR15422:SF45">
    <property type="entry name" value="CYTOCHROME B561 DOMAIN-CONTAINING PROTEIN"/>
    <property type="match status" value="1"/>
</dbReference>